<feature type="region of interest" description="Disordered" evidence="2">
    <location>
        <begin position="1"/>
        <end position="44"/>
    </location>
</feature>
<feature type="region of interest" description="Disordered" evidence="2">
    <location>
        <begin position="169"/>
        <end position="193"/>
    </location>
</feature>
<gene>
    <name evidence="3" type="ORF">C2S53_019908</name>
</gene>
<feature type="region of interest" description="Disordered" evidence="2">
    <location>
        <begin position="648"/>
        <end position="674"/>
    </location>
</feature>
<sequence>MKNSMKASRVSTAQVADNRQAKTLLPEHHPARVGAKPKSSRPVAARSKNHLAWYVALNTKQLERKIPRIRQIKWKCPPKLALNREWQVAAGEESQDARRTSEEVYSDDCHDDSQTPIIPIIPIEEIEAQMASDTSATVNTSQDQSVHGKSLPDRLHSLECEMIKKLMSGNGLTSKPEDEAPAPKPNTCLPSPSLTPASVVDKLANGCSEPVSKAVLSDSTPTPQAVNQSPFLPCSKAETEINKCPKLGGAGSGLHTPKAENPSPLLPCSKVEAEIKKCATKLGAMHAGSGPLTEKAENQSPFLPCSKAGTEIKKCATKLGVVRAGSGPLTPKAENQSPFLPCSKAETEIKKSASKLGGIPAGSGLRAQKAENQSPSLPCSKAVTEIKKSASKLVGMPAGSGLHPQKAENQSPSLPCSNAVTEIEKSVSKIGGMPAGSGTHPQKAENQSPSLPCSGAVTEIEKSASELGGMPAGSGPHTQKAENQSPSLPCSKAVTEIKKSASKLGVMPAGSGPHTHMAENQSPSLPCSNAVTEIKKSASKIGVMPAGSEPHTQKAENQSPSLPCSKAVTEIKKSASKLGGMLAGSGPRTSKAEKRPSPSLGLNSDRPTKKVTSEPRGPAHPRTDQTVGEQKVSALVSSTLRANEEMINRQTKKYGGPDSTGVKPVNSLNPYPSKPNMEAAKRMIHDYGARDVVARVKPMAPPIASPSIPTNMEGLNGVIERYVSPDQGWRRAFIGPSPSLHALTAPAPVTNLHAFPNPPEFHYNGTGNFHPSFHPMSIPGRQSLIMHHGEIHERGEDRIWQSVIQQGIPMVTIIRTSMMIRRDGGATLVGHGDASNLSGGQEDEAQRTIWKHGDEMAIAE</sequence>
<dbReference type="PANTHER" id="PTHR33400:SF2">
    <property type="entry name" value="ZINC FINGER CCCH DOMAIN-CONTAINING PROTEIN 6"/>
    <property type="match status" value="1"/>
</dbReference>
<keyword evidence="4" id="KW-1185">Reference proteome</keyword>
<evidence type="ECO:0000313" key="3">
    <source>
        <dbReference type="EMBL" id="KAH6754839.1"/>
    </source>
</evidence>
<evidence type="ECO:0000313" key="4">
    <source>
        <dbReference type="Proteomes" id="UP001190926"/>
    </source>
</evidence>
<organism evidence="3 4">
    <name type="scientific">Perilla frutescens var. hirtella</name>
    <name type="common">Perilla citriodora</name>
    <name type="synonym">Perilla setoyensis</name>
    <dbReference type="NCBI Taxonomy" id="608512"/>
    <lineage>
        <taxon>Eukaryota</taxon>
        <taxon>Viridiplantae</taxon>
        <taxon>Streptophyta</taxon>
        <taxon>Embryophyta</taxon>
        <taxon>Tracheophyta</taxon>
        <taxon>Spermatophyta</taxon>
        <taxon>Magnoliopsida</taxon>
        <taxon>eudicotyledons</taxon>
        <taxon>Gunneridae</taxon>
        <taxon>Pentapetalae</taxon>
        <taxon>asterids</taxon>
        <taxon>lamiids</taxon>
        <taxon>Lamiales</taxon>
        <taxon>Lamiaceae</taxon>
        <taxon>Nepetoideae</taxon>
        <taxon>Elsholtzieae</taxon>
        <taxon>Perilla</taxon>
    </lineage>
</organism>
<keyword evidence="1" id="KW-0238">DNA-binding</keyword>
<dbReference type="EMBL" id="SDAM02029729">
    <property type="protein sequence ID" value="KAH6754839.1"/>
    <property type="molecule type" value="Genomic_DNA"/>
</dbReference>
<feature type="region of interest" description="Disordered" evidence="2">
    <location>
        <begin position="466"/>
        <end position="488"/>
    </location>
</feature>
<feature type="region of interest" description="Disordered" evidence="2">
    <location>
        <begin position="394"/>
        <end position="415"/>
    </location>
</feature>
<proteinExistence type="predicted"/>
<evidence type="ECO:0000256" key="2">
    <source>
        <dbReference type="SAM" id="MobiDB-lite"/>
    </source>
</evidence>
<feature type="region of interest" description="Disordered" evidence="2">
    <location>
        <begin position="577"/>
        <end position="630"/>
    </location>
</feature>
<protein>
    <submittedName>
        <fullName evidence="3">Uncharacterized protein</fullName>
    </submittedName>
</protein>
<feature type="compositionally biased region" description="Polar residues" evidence="2">
    <location>
        <begin position="1"/>
        <end position="17"/>
    </location>
</feature>
<name>A0AAD4NW53_PERFH</name>
<accession>A0AAD4NW53</accession>
<dbReference type="GO" id="GO:0003677">
    <property type="term" value="F:DNA binding"/>
    <property type="evidence" value="ECO:0007669"/>
    <property type="project" value="UniProtKB-KW"/>
</dbReference>
<feature type="compositionally biased region" description="Basic and acidic residues" evidence="2">
    <location>
        <begin position="95"/>
        <end position="111"/>
    </location>
</feature>
<dbReference type="Proteomes" id="UP001190926">
    <property type="component" value="Unassembled WGS sequence"/>
</dbReference>
<feature type="region of interest" description="Disordered" evidence="2">
    <location>
        <begin position="355"/>
        <end position="378"/>
    </location>
</feature>
<feature type="region of interest" description="Disordered" evidence="2">
    <location>
        <begin position="91"/>
        <end position="111"/>
    </location>
</feature>
<comment type="caution">
    <text evidence="3">The sequence shown here is derived from an EMBL/GenBank/DDBJ whole genome shotgun (WGS) entry which is preliminary data.</text>
</comment>
<evidence type="ECO:0000256" key="1">
    <source>
        <dbReference type="ARBA" id="ARBA00023125"/>
    </source>
</evidence>
<feature type="region of interest" description="Disordered" evidence="2">
    <location>
        <begin position="431"/>
        <end position="452"/>
    </location>
</feature>
<dbReference type="PANTHER" id="PTHR33400">
    <property type="entry name" value="ZINC FINGER CCCH DOMAIN-CONTAINING PROTEIN 6-RELATED"/>
    <property type="match status" value="1"/>
</dbReference>
<reference evidence="3 4" key="1">
    <citation type="journal article" date="2021" name="Nat. Commun.">
        <title>Incipient diploidization of the medicinal plant Perilla within 10,000 years.</title>
        <authorList>
            <person name="Zhang Y."/>
            <person name="Shen Q."/>
            <person name="Leng L."/>
            <person name="Zhang D."/>
            <person name="Chen S."/>
            <person name="Shi Y."/>
            <person name="Ning Z."/>
            <person name="Chen S."/>
        </authorList>
    </citation>
    <scope>NUCLEOTIDE SEQUENCE [LARGE SCALE GENOMIC DNA]</scope>
    <source>
        <strain evidence="4">cv. PC099</strain>
    </source>
</reference>
<feature type="region of interest" description="Disordered" evidence="2">
    <location>
        <begin position="543"/>
        <end position="564"/>
    </location>
</feature>
<dbReference type="AlphaFoldDB" id="A0AAD4NW53"/>